<evidence type="ECO:0000256" key="3">
    <source>
        <dbReference type="ARBA" id="ARBA00022692"/>
    </source>
</evidence>
<comment type="subcellular location">
    <subcellularLocation>
        <location evidence="1">Cell membrane</location>
        <topology evidence="1">Multi-pass membrane protein</topology>
    </subcellularLocation>
</comment>
<feature type="transmembrane region" description="Helical" evidence="6">
    <location>
        <begin position="31"/>
        <end position="49"/>
    </location>
</feature>
<evidence type="ECO:0008006" key="8">
    <source>
        <dbReference type="Google" id="ProtNLM"/>
    </source>
</evidence>
<name>A0A6J4SW83_9ACTN</name>
<keyword evidence="3 6" id="KW-0812">Transmembrane</keyword>
<keyword evidence="5 6" id="KW-0472">Membrane</keyword>
<keyword evidence="2" id="KW-1003">Cell membrane</keyword>
<evidence type="ECO:0000256" key="6">
    <source>
        <dbReference type="SAM" id="Phobius"/>
    </source>
</evidence>
<sequence>MSAQQVADRSDDSRETDDGGALAVLQNRRRLLAGVAGMALAVVAIYILLPQIIGLEEALARLGTAAPAWLAVAVAFMVASFAAYGALFRGVLGGTRAGAVRRRLDLKASYEISVAGFAATRVFSAGGAAGIALTYWALRRAGMERRQAACRMFAFLVLLYSLYLLTLIVFGILLRTGVLPGRAPFGGTIVPAAVAGVTLALIGLIALIPGDVERRLTRLSGSHRRLGRLLGRLATGPATLATGVRTAIDYVRHPRRGALAVAGATGYWAAQVGILWASFEAFGGNVPFAVLVQGFFVGMLANLLPSPAGGVGTIDAGMIGAFLLFGQPAEVVFPAVLAFRTIAFWLPIPPGIVAYFGLRRTVARWDEEPRRGYTSQSKVTAEAT</sequence>
<dbReference type="InterPro" id="IPR022791">
    <property type="entry name" value="L-PG_synthase/AglD"/>
</dbReference>
<dbReference type="Pfam" id="PF03706">
    <property type="entry name" value="LPG_synthase_TM"/>
    <property type="match status" value="1"/>
</dbReference>
<accession>A0A6J4SW83</accession>
<organism evidence="7">
    <name type="scientific">uncultured Solirubrobacterales bacterium</name>
    <dbReference type="NCBI Taxonomy" id="768556"/>
    <lineage>
        <taxon>Bacteria</taxon>
        <taxon>Bacillati</taxon>
        <taxon>Actinomycetota</taxon>
        <taxon>Thermoleophilia</taxon>
        <taxon>Solirubrobacterales</taxon>
        <taxon>environmental samples</taxon>
    </lineage>
</organism>
<proteinExistence type="predicted"/>
<dbReference type="AlphaFoldDB" id="A0A6J4SW83"/>
<feature type="transmembrane region" description="Helical" evidence="6">
    <location>
        <begin position="185"/>
        <end position="208"/>
    </location>
</feature>
<reference evidence="7" key="1">
    <citation type="submission" date="2020-02" db="EMBL/GenBank/DDBJ databases">
        <authorList>
            <person name="Meier V. D."/>
        </authorList>
    </citation>
    <scope>NUCLEOTIDE SEQUENCE</scope>
    <source>
        <strain evidence="7">AVDCRST_MAG17</strain>
    </source>
</reference>
<feature type="transmembrane region" description="Helical" evidence="6">
    <location>
        <begin position="258"/>
        <end position="279"/>
    </location>
</feature>
<feature type="transmembrane region" description="Helical" evidence="6">
    <location>
        <begin position="342"/>
        <end position="358"/>
    </location>
</feature>
<evidence type="ECO:0000256" key="4">
    <source>
        <dbReference type="ARBA" id="ARBA00022989"/>
    </source>
</evidence>
<keyword evidence="4 6" id="KW-1133">Transmembrane helix</keyword>
<dbReference type="EMBL" id="CADCVV010000133">
    <property type="protein sequence ID" value="CAA9507005.1"/>
    <property type="molecule type" value="Genomic_DNA"/>
</dbReference>
<gene>
    <name evidence="7" type="ORF">AVDCRST_MAG17-1738</name>
</gene>
<evidence type="ECO:0000256" key="5">
    <source>
        <dbReference type="ARBA" id="ARBA00023136"/>
    </source>
</evidence>
<dbReference type="GO" id="GO:0005886">
    <property type="term" value="C:plasma membrane"/>
    <property type="evidence" value="ECO:0007669"/>
    <property type="project" value="UniProtKB-SubCell"/>
</dbReference>
<feature type="transmembrane region" description="Helical" evidence="6">
    <location>
        <begin position="150"/>
        <end position="173"/>
    </location>
</feature>
<evidence type="ECO:0000256" key="1">
    <source>
        <dbReference type="ARBA" id="ARBA00004651"/>
    </source>
</evidence>
<dbReference type="PANTHER" id="PTHR39087:SF2">
    <property type="entry name" value="UPF0104 MEMBRANE PROTEIN MJ1595"/>
    <property type="match status" value="1"/>
</dbReference>
<evidence type="ECO:0000256" key="2">
    <source>
        <dbReference type="ARBA" id="ARBA00022475"/>
    </source>
</evidence>
<evidence type="ECO:0000313" key="7">
    <source>
        <dbReference type="EMBL" id="CAA9507005.1"/>
    </source>
</evidence>
<dbReference type="PANTHER" id="PTHR39087">
    <property type="entry name" value="UPF0104 MEMBRANE PROTEIN MJ1595"/>
    <property type="match status" value="1"/>
</dbReference>
<feature type="transmembrane region" description="Helical" evidence="6">
    <location>
        <begin position="69"/>
        <end position="92"/>
    </location>
</feature>
<feature type="transmembrane region" description="Helical" evidence="6">
    <location>
        <begin position="285"/>
        <end position="304"/>
    </location>
</feature>
<protein>
    <recommendedName>
        <fullName evidence="8">Flippase-like domain-containing protein</fullName>
    </recommendedName>
</protein>